<dbReference type="InterPro" id="IPR037272">
    <property type="entry name" value="SNS_sf"/>
</dbReference>
<keyword evidence="2" id="KW-0813">Transport</keyword>
<gene>
    <name evidence="6" type="ORF">C095_11705</name>
</gene>
<keyword evidence="5" id="KW-0472">Membrane</keyword>
<protein>
    <submittedName>
        <fullName evidence="6">Sodium-dependent tryptophan transporter</fullName>
    </submittedName>
</protein>
<dbReference type="GeneID" id="75074696"/>
<dbReference type="InterPro" id="IPR000175">
    <property type="entry name" value="Na/ntran_symport"/>
</dbReference>
<name>A0A017H6M9_9FUSO</name>
<evidence type="ECO:0000256" key="3">
    <source>
        <dbReference type="ARBA" id="ARBA00022692"/>
    </source>
</evidence>
<accession>A0A017H6M9</accession>
<dbReference type="EMBL" id="AUZI01000031">
    <property type="protein sequence ID" value="KID48160.1"/>
    <property type="molecule type" value="Genomic_DNA"/>
</dbReference>
<proteinExistence type="predicted"/>
<dbReference type="Pfam" id="PF00209">
    <property type="entry name" value="SNF"/>
    <property type="match status" value="2"/>
</dbReference>
<keyword evidence="4" id="KW-1133">Transmembrane helix</keyword>
<dbReference type="CDD" id="cd10336">
    <property type="entry name" value="SLC6sbd_Tyt1-Like"/>
    <property type="match status" value="1"/>
</dbReference>
<dbReference type="Proteomes" id="UP000031184">
    <property type="component" value="Unassembled WGS sequence"/>
</dbReference>
<dbReference type="NCBIfam" id="NF037979">
    <property type="entry name" value="Na_transp"/>
    <property type="match status" value="1"/>
</dbReference>
<sequence>MMENNTLEKRDGFQTKWGFILACIGSAVGMGNIWRFPVLVSAWGGMTFLIPYVIFVILIGATGVIGEFALGRAAEAGPVGAFGMCTALKGKRKLGERLGIIPILGSLALAIGYSCVMGWIFKYTWMSIDGSMFAMQGDMEVIGSTFGKTASAGGANIWIIIALLVSFAIMSMGIASGIEKANKFMMPILFFLFVFLGIYIAFQPGSHGGYQYIFTVNPQGLVDPKLWIYAFGQAFFSLSVAGNGSVIYGSYLSKTEDIPSSARNVAFFDTLAALLAAFVIIPAMAVGGAELSSGGPGLMFIYLVNIMNTMAGGRIIEVIFYVCVLFAGVSSIVNLYEAPVAFLQEKFKAKRVVATAIIHIVGAVVAISIQAIVGGWMDFVSIYICPLGALLAGVMFFWVAGKDFVEEAVNMGAQNKIGAWFFPTAKYAYCFLVLLALVAGAFLGGIG</sequence>
<dbReference type="OrthoDB" id="9762833at2"/>
<reference evidence="6 7" key="1">
    <citation type="submission" date="2013-08" db="EMBL/GenBank/DDBJ databases">
        <title>An opportunistic ruminal bacterium that causes liver abscesses in cattle.</title>
        <authorList>
            <person name="Benahmed F.H."/>
            <person name="Rasmussen M."/>
            <person name="Harbottle H."/>
            <person name="Soppet D."/>
            <person name="Nagaraja T.G."/>
            <person name="Davidson M."/>
        </authorList>
    </citation>
    <scope>NUCLEOTIDE SEQUENCE [LARGE SCALE GENOMIC DNA]</scope>
    <source>
        <strain evidence="6 7">B35</strain>
    </source>
</reference>
<dbReference type="PATRIC" id="fig|1226633.4.peg.2367"/>
<dbReference type="PANTHER" id="PTHR42948:SF1">
    <property type="entry name" value="TRANSPORTER"/>
    <property type="match status" value="1"/>
</dbReference>
<evidence type="ECO:0000313" key="6">
    <source>
        <dbReference type="EMBL" id="KID48160.1"/>
    </source>
</evidence>
<keyword evidence="3" id="KW-0812">Transmembrane</keyword>
<comment type="caution">
    <text evidence="6">The sequence shown here is derived from an EMBL/GenBank/DDBJ whole genome shotgun (WGS) entry which is preliminary data.</text>
</comment>
<dbReference type="AlphaFoldDB" id="A0A017H6M9"/>
<dbReference type="PRINTS" id="PR00176">
    <property type="entry name" value="NANEUSMPORT"/>
</dbReference>
<organism evidence="6 7">
    <name type="scientific">Fusobacterium necrophorum subsp. funduliforme B35</name>
    <dbReference type="NCBI Taxonomy" id="1226633"/>
    <lineage>
        <taxon>Bacteria</taxon>
        <taxon>Fusobacteriati</taxon>
        <taxon>Fusobacteriota</taxon>
        <taxon>Fusobacteriia</taxon>
        <taxon>Fusobacteriales</taxon>
        <taxon>Fusobacteriaceae</taxon>
        <taxon>Fusobacterium</taxon>
    </lineage>
</organism>
<dbReference type="PROSITE" id="PS50267">
    <property type="entry name" value="NA_NEUROTRAN_SYMP_3"/>
    <property type="match status" value="1"/>
</dbReference>
<dbReference type="InterPro" id="IPR047218">
    <property type="entry name" value="YocR/YhdH-like"/>
</dbReference>
<evidence type="ECO:0000256" key="5">
    <source>
        <dbReference type="ARBA" id="ARBA00023136"/>
    </source>
</evidence>
<evidence type="ECO:0000256" key="1">
    <source>
        <dbReference type="ARBA" id="ARBA00004141"/>
    </source>
</evidence>
<evidence type="ECO:0000256" key="4">
    <source>
        <dbReference type="ARBA" id="ARBA00022989"/>
    </source>
</evidence>
<comment type="subcellular location">
    <subcellularLocation>
        <location evidence="1">Membrane</location>
        <topology evidence="1">Multi-pass membrane protein</topology>
    </subcellularLocation>
</comment>
<dbReference type="SUPFAM" id="SSF161070">
    <property type="entry name" value="SNF-like"/>
    <property type="match status" value="1"/>
</dbReference>
<dbReference type="GO" id="GO:0016020">
    <property type="term" value="C:membrane"/>
    <property type="evidence" value="ECO:0007669"/>
    <property type="project" value="UniProtKB-SubCell"/>
</dbReference>
<evidence type="ECO:0000256" key="2">
    <source>
        <dbReference type="ARBA" id="ARBA00022448"/>
    </source>
</evidence>
<dbReference type="RefSeq" id="WP_005953522.1">
    <property type="nucleotide sequence ID" value="NZ_AOJP01000005.1"/>
</dbReference>
<dbReference type="PANTHER" id="PTHR42948">
    <property type="entry name" value="TRANSPORTER"/>
    <property type="match status" value="1"/>
</dbReference>
<evidence type="ECO:0000313" key="7">
    <source>
        <dbReference type="Proteomes" id="UP000031184"/>
    </source>
</evidence>